<sequence>MSKQYLQTHTIVPAENEKVADIFSVAITPAHLFAASGSSSIRIYSTKGQTVHADTAEDEQPYPLAQTLEKAHPLGAHHVATSLDGKTAATSGFGGEVKLWSLDAESGVWTAKGELVPEDRKNTDTWALALTESGQYMACTSHDGRIRVYDVSSIAPTNDAPTALITTYETKGSFALAIDISPDGEMTSSGHANGSIYVFNNSTKKLAHSLAGLVNPVRAVRFSPANRYLAAAGDSRIIALYDTKSGEQIANLTGHSSWIMGLDWNWSGEFLLSGAYDGKAKVWSVERRECVATQTESEGSLWAVRWLHKTATARNETFVTAGTKGRLAFYREASGT</sequence>
<dbReference type="PROSITE" id="PS50294">
    <property type="entry name" value="WD_REPEATS_REGION"/>
    <property type="match status" value="1"/>
</dbReference>
<name>A0A9P4Q6P7_9PEZI</name>
<dbReference type="Gene3D" id="2.130.10.10">
    <property type="entry name" value="YVTN repeat-like/Quinoprotein amine dehydrogenase"/>
    <property type="match status" value="1"/>
</dbReference>
<dbReference type="InterPro" id="IPR001680">
    <property type="entry name" value="WD40_rpt"/>
</dbReference>
<dbReference type="PANTHER" id="PTHR44090">
    <property type="entry name" value="WD REPEAT-CONTAINING PROTEIN 61"/>
    <property type="match status" value="1"/>
</dbReference>
<dbReference type="InterPro" id="IPR051510">
    <property type="entry name" value="SKI8"/>
</dbReference>
<evidence type="ECO:0000256" key="3">
    <source>
        <dbReference type="PROSITE-ProRule" id="PRU00221"/>
    </source>
</evidence>
<dbReference type="CDD" id="cd00200">
    <property type="entry name" value="WD40"/>
    <property type="match status" value="1"/>
</dbReference>
<keyword evidence="1 3" id="KW-0853">WD repeat</keyword>
<feature type="repeat" description="WD" evidence="3">
    <location>
        <begin position="252"/>
        <end position="293"/>
    </location>
</feature>
<dbReference type="EMBL" id="MU003796">
    <property type="protein sequence ID" value="KAF2720774.1"/>
    <property type="molecule type" value="Genomic_DNA"/>
</dbReference>
<evidence type="ECO:0000313" key="5">
    <source>
        <dbReference type="Proteomes" id="UP000799441"/>
    </source>
</evidence>
<evidence type="ECO:0000256" key="1">
    <source>
        <dbReference type="ARBA" id="ARBA00022574"/>
    </source>
</evidence>
<accession>A0A9P4Q6P7</accession>
<gene>
    <name evidence="4" type="ORF">K431DRAFT_285464</name>
</gene>
<reference evidence="4" key="1">
    <citation type="journal article" date="2020" name="Stud. Mycol.">
        <title>101 Dothideomycetes genomes: a test case for predicting lifestyles and emergence of pathogens.</title>
        <authorList>
            <person name="Haridas S."/>
            <person name="Albert R."/>
            <person name="Binder M."/>
            <person name="Bloem J."/>
            <person name="Labutti K."/>
            <person name="Salamov A."/>
            <person name="Andreopoulos B."/>
            <person name="Baker S."/>
            <person name="Barry K."/>
            <person name="Bills G."/>
            <person name="Bluhm B."/>
            <person name="Cannon C."/>
            <person name="Castanera R."/>
            <person name="Culley D."/>
            <person name="Daum C."/>
            <person name="Ezra D."/>
            <person name="Gonzalez J."/>
            <person name="Henrissat B."/>
            <person name="Kuo A."/>
            <person name="Liang C."/>
            <person name="Lipzen A."/>
            <person name="Lutzoni F."/>
            <person name="Magnuson J."/>
            <person name="Mondo S."/>
            <person name="Nolan M."/>
            <person name="Ohm R."/>
            <person name="Pangilinan J."/>
            <person name="Park H.-J."/>
            <person name="Ramirez L."/>
            <person name="Alfaro M."/>
            <person name="Sun H."/>
            <person name="Tritt A."/>
            <person name="Yoshinaga Y."/>
            <person name="Zwiers L.-H."/>
            <person name="Turgeon B."/>
            <person name="Goodwin S."/>
            <person name="Spatafora J."/>
            <person name="Crous P."/>
            <person name="Grigoriev I."/>
        </authorList>
    </citation>
    <scope>NUCLEOTIDE SEQUENCE</scope>
    <source>
        <strain evidence="4">CBS 116435</strain>
    </source>
</reference>
<dbReference type="GO" id="GO:0032991">
    <property type="term" value="C:protein-containing complex"/>
    <property type="evidence" value="ECO:0007669"/>
    <property type="project" value="UniProtKB-ARBA"/>
</dbReference>
<dbReference type="GO" id="GO:0005634">
    <property type="term" value="C:nucleus"/>
    <property type="evidence" value="ECO:0007669"/>
    <property type="project" value="TreeGrafter"/>
</dbReference>
<feature type="repeat" description="WD" evidence="3">
    <location>
        <begin position="210"/>
        <end position="251"/>
    </location>
</feature>
<dbReference type="PROSITE" id="PS50082">
    <property type="entry name" value="WD_REPEATS_2"/>
    <property type="match status" value="2"/>
</dbReference>
<dbReference type="OrthoDB" id="10251741at2759"/>
<dbReference type="Pfam" id="PF00400">
    <property type="entry name" value="WD40"/>
    <property type="match status" value="3"/>
</dbReference>
<dbReference type="SUPFAM" id="SSF50978">
    <property type="entry name" value="WD40 repeat-like"/>
    <property type="match status" value="1"/>
</dbReference>
<comment type="caution">
    <text evidence="4">The sequence shown here is derived from an EMBL/GenBank/DDBJ whole genome shotgun (WGS) entry which is preliminary data.</text>
</comment>
<organism evidence="4 5">
    <name type="scientific">Polychaeton citri CBS 116435</name>
    <dbReference type="NCBI Taxonomy" id="1314669"/>
    <lineage>
        <taxon>Eukaryota</taxon>
        <taxon>Fungi</taxon>
        <taxon>Dikarya</taxon>
        <taxon>Ascomycota</taxon>
        <taxon>Pezizomycotina</taxon>
        <taxon>Dothideomycetes</taxon>
        <taxon>Dothideomycetidae</taxon>
        <taxon>Capnodiales</taxon>
        <taxon>Capnodiaceae</taxon>
        <taxon>Polychaeton</taxon>
    </lineage>
</organism>
<dbReference type="PANTHER" id="PTHR44090:SF1">
    <property type="entry name" value="SUPERKILLER COMPLEX PROTEIN 8"/>
    <property type="match status" value="1"/>
</dbReference>
<keyword evidence="2" id="KW-0677">Repeat</keyword>
<dbReference type="Proteomes" id="UP000799441">
    <property type="component" value="Unassembled WGS sequence"/>
</dbReference>
<evidence type="ECO:0000313" key="4">
    <source>
        <dbReference type="EMBL" id="KAF2720774.1"/>
    </source>
</evidence>
<dbReference type="InterPro" id="IPR036322">
    <property type="entry name" value="WD40_repeat_dom_sf"/>
</dbReference>
<keyword evidence="5" id="KW-1185">Reference proteome</keyword>
<dbReference type="SMART" id="SM00320">
    <property type="entry name" value="WD40"/>
    <property type="match status" value="7"/>
</dbReference>
<protein>
    <submittedName>
        <fullName evidence="4">WD40 repeat-like protein</fullName>
    </submittedName>
</protein>
<dbReference type="AlphaFoldDB" id="A0A9P4Q6P7"/>
<proteinExistence type="predicted"/>
<evidence type="ECO:0000256" key="2">
    <source>
        <dbReference type="ARBA" id="ARBA00022737"/>
    </source>
</evidence>
<dbReference type="InterPro" id="IPR015943">
    <property type="entry name" value="WD40/YVTN_repeat-like_dom_sf"/>
</dbReference>